<reference evidence="1 2" key="1">
    <citation type="journal article" date="2017" name="Appl. Environ. Microbiol.">
        <title>Parallel evolution of two clades of a major Atlantic endemic Vibrio parahaemolyticus pathogen lineage by independent acquisition of related pathogenicity islands.</title>
        <authorList>
            <person name="Xu F."/>
            <person name="Gonzalez-Escalona N."/>
            <person name="Drees K.P."/>
            <person name="Sebra R.P."/>
            <person name="Cooper V.S."/>
            <person name="Jones S.H."/>
            <person name="Whistler C.A."/>
        </authorList>
    </citation>
    <scope>NUCLEOTIDE SEQUENCE [LARGE SCALE GENOMIC DNA]</scope>
    <source>
        <strain evidence="1 2">MAVP-3</strain>
    </source>
</reference>
<gene>
    <name evidence="1" type="ORF">CA163_23970</name>
</gene>
<evidence type="ECO:0000313" key="1">
    <source>
        <dbReference type="EMBL" id="OXE30319.1"/>
    </source>
</evidence>
<sequence>CAYLKCLEELSAGNHEFALAKKRLDVTLQERKTPEMEYFLNTFAPSFELSLDEIS</sequence>
<accession>A0A227J5B9</accession>
<proteinExistence type="predicted"/>
<dbReference type="Proteomes" id="UP000214596">
    <property type="component" value="Unassembled WGS sequence"/>
</dbReference>
<dbReference type="AlphaFoldDB" id="A0A227J5B9"/>
<dbReference type="Gene3D" id="1.10.3210.10">
    <property type="entry name" value="Hypothetical protein af1432"/>
    <property type="match status" value="1"/>
</dbReference>
<name>A0A227J5B9_VIBPH</name>
<organism evidence="1 2">
    <name type="scientific">Vibrio parahaemolyticus</name>
    <dbReference type="NCBI Taxonomy" id="670"/>
    <lineage>
        <taxon>Bacteria</taxon>
        <taxon>Pseudomonadati</taxon>
        <taxon>Pseudomonadota</taxon>
        <taxon>Gammaproteobacteria</taxon>
        <taxon>Vibrionales</taxon>
        <taxon>Vibrionaceae</taxon>
        <taxon>Vibrio</taxon>
    </lineage>
</organism>
<feature type="non-terminal residue" evidence="1">
    <location>
        <position position="1"/>
    </location>
</feature>
<comment type="caution">
    <text evidence="1">The sequence shown here is derived from an EMBL/GenBank/DDBJ whole genome shotgun (WGS) entry which is preliminary data.</text>
</comment>
<protein>
    <submittedName>
        <fullName evidence="1">5'-deoxynucleotidase</fullName>
    </submittedName>
</protein>
<dbReference type="Pfam" id="PF12917">
    <property type="entry name" value="YfbR-like"/>
    <property type="match status" value="1"/>
</dbReference>
<dbReference type="EMBL" id="NIXT01002333">
    <property type="protein sequence ID" value="OXE30319.1"/>
    <property type="molecule type" value="Genomic_DNA"/>
</dbReference>
<evidence type="ECO:0000313" key="2">
    <source>
        <dbReference type="Proteomes" id="UP000214596"/>
    </source>
</evidence>